<keyword evidence="1" id="KW-1185">Reference proteome</keyword>
<organism evidence="1 2">
    <name type="scientific">Romanomermis culicivorax</name>
    <name type="common">Nematode worm</name>
    <dbReference type="NCBI Taxonomy" id="13658"/>
    <lineage>
        <taxon>Eukaryota</taxon>
        <taxon>Metazoa</taxon>
        <taxon>Ecdysozoa</taxon>
        <taxon>Nematoda</taxon>
        <taxon>Enoplea</taxon>
        <taxon>Dorylaimia</taxon>
        <taxon>Mermithida</taxon>
        <taxon>Mermithoidea</taxon>
        <taxon>Mermithidae</taxon>
        <taxon>Romanomermis</taxon>
    </lineage>
</organism>
<evidence type="ECO:0000313" key="1">
    <source>
        <dbReference type="Proteomes" id="UP000887565"/>
    </source>
</evidence>
<dbReference type="WBParaSite" id="nRc.2.0.1.t44667-RA">
    <property type="protein sequence ID" value="nRc.2.0.1.t44667-RA"/>
    <property type="gene ID" value="nRc.2.0.1.g44667"/>
</dbReference>
<reference evidence="2" key="1">
    <citation type="submission" date="2022-11" db="UniProtKB">
        <authorList>
            <consortium name="WormBaseParasite"/>
        </authorList>
    </citation>
    <scope>IDENTIFICATION</scope>
</reference>
<accession>A0A915L2F3</accession>
<dbReference type="AlphaFoldDB" id="A0A915L2F3"/>
<name>A0A915L2F3_ROMCU</name>
<sequence length="168" mass="18783">MSKQQANQASPAALQLPPAEFQPLLVKAISIAMQAEIWLAQAINAAITEIVEALQTANKANAVFFTEEGILYCQVKDQQQLVSPASLVDRTLHQFQSAKIMNHQESNHTDSDKKSFLVAPYGRSQWIKTCKICQLTSPCSLPRPSLLLIKPTHPFNCSHKYHQNFLVR</sequence>
<protein>
    <submittedName>
        <fullName evidence="2">GAF domain-containing protein</fullName>
    </submittedName>
</protein>
<evidence type="ECO:0000313" key="2">
    <source>
        <dbReference type="WBParaSite" id="nRc.2.0.1.t44667-RA"/>
    </source>
</evidence>
<dbReference type="Proteomes" id="UP000887565">
    <property type="component" value="Unplaced"/>
</dbReference>
<proteinExistence type="predicted"/>